<evidence type="ECO:0000256" key="1">
    <source>
        <dbReference type="SAM" id="MobiDB-lite"/>
    </source>
</evidence>
<dbReference type="Proteomes" id="UP000281406">
    <property type="component" value="Unassembled WGS sequence"/>
</dbReference>
<sequence length="107" mass="11573">MGGAAFLKEEGRAENPLSQKSSSSISGSKEGTESSGRPETSPRSSSCFIANGQQRTVRGRNQASSRGPCQAWNQDSYPSSSHRKYNSVPAELQRKLITSVKHMELGK</sequence>
<name>A0A3N0Y0P6_ANAGA</name>
<protein>
    <submittedName>
        <fullName evidence="2">Uncharacterized protein</fullName>
    </submittedName>
</protein>
<comment type="caution">
    <text evidence="2">The sequence shown here is derived from an EMBL/GenBank/DDBJ whole genome shotgun (WGS) entry which is preliminary data.</text>
</comment>
<feature type="compositionally biased region" description="Polar residues" evidence="1">
    <location>
        <begin position="37"/>
        <end position="80"/>
    </location>
</feature>
<gene>
    <name evidence="2" type="ORF">DPX16_23557</name>
</gene>
<evidence type="ECO:0000313" key="2">
    <source>
        <dbReference type="EMBL" id="ROK95295.1"/>
    </source>
</evidence>
<evidence type="ECO:0000313" key="3">
    <source>
        <dbReference type="Proteomes" id="UP000281406"/>
    </source>
</evidence>
<dbReference type="AlphaFoldDB" id="A0A3N0Y0P6"/>
<feature type="compositionally biased region" description="Low complexity" evidence="1">
    <location>
        <begin position="18"/>
        <end position="35"/>
    </location>
</feature>
<accession>A0A3N0Y0P6</accession>
<proteinExistence type="predicted"/>
<feature type="region of interest" description="Disordered" evidence="1">
    <location>
        <begin position="1"/>
        <end position="86"/>
    </location>
</feature>
<reference evidence="2 3" key="1">
    <citation type="submission" date="2018-10" db="EMBL/GenBank/DDBJ databases">
        <title>Genome assembly for a Yunnan-Guizhou Plateau 3E fish, Anabarilius grahami (Regan), and its evolutionary and genetic applications.</title>
        <authorList>
            <person name="Jiang W."/>
        </authorList>
    </citation>
    <scope>NUCLEOTIDE SEQUENCE [LARGE SCALE GENOMIC DNA]</scope>
    <source>
        <strain evidence="2">AG-KIZ</strain>
        <tissue evidence="2">Muscle</tissue>
    </source>
</reference>
<organism evidence="2 3">
    <name type="scientific">Anabarilius grahami</name>
    <name type="common">Kanglang fish</name>
    <name type="synonym">Barilius grahami</name>
    <dbReference type="NCBI Taxonomy" id="495550"/>
    <lineage>
        <taxon>Eukaryota</taxon>
        <taxon>Metazoa</taxon>
        <taxon>Chordata</taxon>
        <taxon>Craniata</taxon>
        <taxon>Vertebrata</taxon>
        <taxon>Euteleostomi</taxon>
        <taxon>Actinopterygii</taxon>
        <taxon>Neopterygii</taxon>
        <taxon>Teleostei</taxon>
        <taxon>Ostariophysi</taxon>
        <taxon>Cypriniformes</taxon>
        <taxon>Xenocyprididae</taxon>
        <taxon>Xenocypridinae</taxon>
        <taxon>Xenocypridinae incertae sedis</taxon>
        <taxon>Anabarilius</taxon>
    </lineage>
</organism>
<keyword evidence="3" id="KW-1185">Reference proteome</keyword>
<dbReference type="EMBL" id="RJVU01054889">
    <property type="protein sequence ID" value="ROK95295.1"/>
    <property type="molecule type" value="Genomic_DNA"/>
</dbReference>